<evidence type="ECO:0000313" key="9">
    <source>
        <dbReference type="Proteomes" id="UP000688137"/>
    </source>
</evidence>
<keyword evidence="3" id="KW-0862">Zinc</keyword>
<feature type="domain" description="FYVE-type" evidence="6">
    <location>
        <begin position="5"/>
        <end position="71"/>
    </location>
</feature>
<gene>
    <name evidence="8" type="ORF">PPRIM_AZ9-3.1.T0780063</name>
</gene>
<dbReference type="FunFam" id="1.10.8.270:FF:000085">
    <property type="entry name" value="Uncharacterized protein"/>
    <property type="match status" value="1"/>
</dbReference>
<keyword evidence="2 4" id="KW-0863">Zinc-finger</keyword>
<dbReference type="CDD" id="cd00065">
    <property type="entry name" value="FYVE_like_SF"/>
    <property type="match status" value="1"/>
</dbReference>
<evidence type="ECO:0000259" key="6">
    <source>
        <dbReference type="PROSITE" id="PS50178"/>
    </source>
</evidence>
<keyword evidence="1" id="KW-0479">Metal-binding</keyword>
<dbReference type="PROSITE" id="PS50222">
    <property type="entry name" value="EF_HAND_2"/>
    <property type="match status" value="1"/>
</dbReference>
<evidence type="ECO:0000256" key="1">
    <source>
        <dbReference type="ARBA" id="ARBA00022723"/>
    </source>
</evidence>
<dbReference type="Pfam" id="PF00566">
    <property type="entry name" value="RabGAP-TBC"/>
    <property type="match status" value="1"/>
</dbReference>
<dbReference type="PROSITE" id="PS50086">
    <property type="entry name" value="TBC_RABGAP"/>
    <property type="match status" value="1"/>
</dbReference>
<proteinExistence type="predicted"/>
<dbReference type="Proteomes" id="UP000688137">
    <property type="component" value="Unassembled WGS sequence"/>
</dbReference>
<feature type="domain" description="EF-hand" evidence="7">
    <location>
        <begin position="452"/>
        <end position="487"/>
    </location>
</feature>
<dbReference type="PROSITE" id="PS50178">
    <property type="entry name" value="ZF_FYVE"/>
    <property type="match status" value="1"/>
</dbReference>
<dbReference type="AlphaFoldDB" id="A0A8S1N1S1"/>
<reference evidence="8" key="1">
    <citation type="submission" date="2021-01" db="EMBL/GenBank/DDBJ databases">
        <authorList>
            <consortium name="Genoscope - CEA"/>
            <person name="William W."/>
        </authorList>
    </citation>
    <scope>NUCLEOTIDE SEQUENCE</scope>
</reference>
<evidence type="ECO:0000256" key="2">
    <source>
        <dbReference type="ARBA" id="ARBA00022771"/>
    </source>
</evidence>
<dbReference type="InterPro" id="IPR017455">
    <property type="entry name" value="Znf_FYVE-rel"/>
</dbReference>
<evidence type="ECO:0000256" key="3">
    <source>
        <dbReference type="ARBA" id="ARBA00022833"/>
    </source>
</evidence>
<sequence>MNIFEKSKCCVCQKVLQILLMRFFSKCKRCHQDVCLSCSNNRIKLYAIPNEMVKELHKPQRVCDNCYRDYLYYQDLINQYKLQWNTKSLLMKKLLGNKKGKIKIQQPIEFYEKQNIEKDILTGRSDSHLLNYSIREFVTQCQQGLEQQQIRNSIIRVLELFVAHHPTIGYCQGMNYIAIICLCIADEEGAFFLMNHLFNVIIPPRFFSNSSGASLIGYQAEINFLKEMISVNDFKNKEILIQFIELQGPQLLLTLMIQVLNISSLLVTWIQMFKIKSFVPIDKVLLYTLNITSRDIDFMQPKTLNNIGKFVHYANLIELFQKDEIYFTKFERTLYIEQYYSKTSRSWVQNDPIILNKLKKISNLDIDEITTLQTQFKKYCLEKRTISIDQQQRQSLKQQAQLTDSSDEDADDQYREILIIQSFKLQKYGINIDTFLYFMEIFLRKECQHYSLDQEKLQLIFNLFDENKSELLDFREFLICLTILLRGSFADKFKMLFTAHTQNILKFQDFETLLSLLIPQDIQQTIEYKEFLQRIVQPYFTYFDMLKVLKDPLIVQIEIQNEKNTHKIKKLNSYIGIIDQ</sequence>
<evidence type="ECO:0000313" key="8">
    <source>
        <dbReference type="EMBL" id="CAD8087167.1"/>
    </source>
</evidence>
<dbReference type="InterPro" id="IPR002048">
    <property type="entry name" value="EF_hand_dom"/>
</dbReference>
<name>A0A8S1N1S1_PARPR</name>
<feature type="domain" description="Rab-GAP TBC" evidence="5">
    <location>
        <begin position="81"/>
        <end position="294"/>
    </location>
</feature>
<protein>
    <submittedName>
        <fullName evidence="8">Uncharacterized protein</fullName>
    </submittedName>
</protein>
<comment type="caution">
    <text evidence="8">The sequence shown here is derived from an EMBL/GenBank/DDBJ whole genome shotgun (WGS) entry which is preliminary data.</text>
</comment>
<organism evidence="8 9">
    <name type="scientific">Paramecium primaurelia</name>
    <dbReference type="NCBI Taxonomy" id="5886"/>
    <lineage>
        <taxon>Eukaryota</taxon>
        <taxon>Sar</taxon>
        <taxon>Alveolata</taxon>
        <taxon>Ciliophora</taxon>
        <taxon>Intramacronucleata</taxon>
        <taxon>Oligohymenophorea</taxon>
        <taxon>Peniculida</taxon>
        <taxon>Parameciidae</taxon>
        <taxon>Paramecium</taxon>
    </lineage>
</organism>
<dbReference type="EMBL" id="CAJJDM010000081">
    <property type="protein sequence ID" value="CAD8087167.1"/>
    <property type="molecule type" value="Genomic_DNA"/>
</dbReference>
<evidence type="ECO:0000259" key="7">
    <source>
        <dbReference type="PROSITE" id="PS50222"/>
    </source>
</evidence>
<accession>A0A8S1N1S1</accession>
<evidence type="ECO:0000259" key="5">
    <source>
        <dbReference type="PROSITE" id="PS50086"/>
    </source>
</evidence>
<dbReference type="GO" id="GO:0008270">
    <property type="term" value="F:zinc ion binding"/>
    <property type="evidence" value="ECO:0007669"/>
    <property type="project" value="UniProtKB-KW"/>
</dbReference>
<dbReference type="OMA" id="LYAIPNE"/>
<dbReference type="GO" id="GO:0005509">
    <property type="term" value="F:calcium ion binding"/>
    <property type="evidence" value="ECO:0007669"/>
    <property type="project" value="InterPro"/>
</dbReference>
<dbReference type="InterPro" id="IPR000195">
    <property type="entry name" value="Rab-GAP-TBC_dom"/>
</dbReference>
<keyword evidence="9" id="KW-1185">Reference proteome</keyword>
<evidence type="ECO:0000256" key="4">
    <source>
        <dbReference type="PROSITE-ProRule" id="PRU00091"/>
    </source>
</evidence>